<evidence type="ECO:0000313" key="3">
    <source>
        <dbReference type="Proteomes" id="UP000006238"/>
    </source>
</evidence>
<dbReference type="EMBL" id="ABWN01000034">
    <property type="protein sequence ID" value="EFF67887.1"/>
    <property type="molecule type" value="Genomic_DNA"/>
</dbReference>
<dbReference type="HOGENOM" id="CLU_463591_0_0_9"/>
<evidence type="ECO:0000256" key="1">
    <source>
        <dbReference type="SAM" id="Phobius"/>
    </source>
</evidence>
<accession>D4S1E8</accession>
<reference evidence="2 3" key="1">
    <citation type="submission" date="2010-02" db="EMBL/GenBank/DDBJ databases">
        <authorList>
            <person name="Weinstock G."/>
            <person name="Sodergren E."/>
            <person name="Clifton S."/>
            <person name="Fulton L."/>
            <person name="Fulton B."/>
            <person name="Courtney L."/>
            <person name="Fronick C."/>
            <person name="Harrison M."/>
            <person name="Strong C."/>
            <person name="Farmer C."/>
            <person name="Delahaunty K."/>
            <person name="Markovic C."/>
            <person name="Hall O."/>
            <person name="Minx P."/>
            <person name="Tomlinson C."/>
            <person name="Mitreva M."/>
            <person name="Nelson J."/>
            <person name="Hou S."/>
            <person name="Wollam A."/>
            <person name="Pepin K.H."/>
            <person name="Johnson M."/>
            <person name="Bhonagiri V."/>
            <person name="Zhang X."/>
            <person name="Suruliraj S."/>
            <person name="Warren W."/>
            <person name="Chinwalla A."/>
            <person name="Mardis E.R."/>
            <person name="Wilson R.K."/>
        </authorList>
    </citation>
    <scope>NUCLEOTIDE SEQUENCE [LARGE SCALE GENOMIC DNA]</scope>
    <source>
        <strain evidence="2 3">DSM 2876</strain>
    </source>
</reference>
<gene>
    <name evidence="2" type="ORF">BUTYVIB_01918</name>
</gene>
<dbReference type="AlphaFoldDB" id="D4S1E8"/>
<dbReference type="RefSeq" id="WP_005603790.1">
    <property type="nucleotide sequence ID" value="NZ_GG663524.1"/>
</dbReference>
<proteinExistence type="predicted"/>
<protein>
    <submittedName>
        <fullName evidence="2">Uncharacterized protein</fullName>
    </submittedName>
</protein>
<keyword evidence="3" id="KW-1185">Reference proteome</keyword>
<keyword evidence="1" id="KW-0472">Membrane</keyword>
<comment type="caution">
    <text evidence="2">The sequence shown here is derived from an EMBL/GenBank/DDBJ whole genome shotgun (WGS) entry which is preliminary data.</text>
</comment>
<evidence type="ECO:0000313" key="2">
    <source>
        <dbReference type="EMBL" id="EFF67887.1"/>
    </source>
</evidence>
<keyword evidence="1" id="KW-1133">Transmembrane helix</keyword>
<sequence>MKCDKCGFEHNNRNACPKCGARVIFVNEDYARRRKEWEEANRNGKQSNIPPGIMYSTKEEHDMKHGRDRIVNIKEEGSDSGLSFVALKDKIIKAIATVIVKCRKKTKEPEFAGKETLDTSKLVLSHKVFKDHKKKFIIGGLAIVLIAIAVPVTVYNIKRIDRSDVLFFDGTKIASVKNPASPLLEIADYKEIYEVNDRDFLITREKGFVICRNGSVSEIACDNPVYITANRDLSALIFQSNEKIYIYDGGITDTGIQAADISKDGCMISDDGSFYAITTIVSDKDNSRYSLFTGTGENAGKIISDDRQKVMIDVNDDGTMLYLDMGNAEYGIVNDRALTYYDGNTVRKIADDVMDYRYLDTEDLIYYTDKDGNLFAYYDGITKKADNNVDSFCDNALDEDNAYYLKENGCYLADKDADYTTPLFRTSLSDITLYYDTADNYAYITDSGSLYFAGNVPSGASAVKICEKDYGEEPVFTGKNMYIVDADNNLLKLYGDNRIIDTGVSNLTAVVNSDAVCYVKNGIGYINQSNNDKVRKISQKNNFLQWDKIIYSEKNYYFVTKENSLYEVSKKGNYKTIGETVKICIFVD</sequence>
<keyword evidence="1" id="KW-0812">Transmembrane</keyword>
<feature type="transmembrane region" description="Helical" evidence="1">
    <location>
        <begin position="136"/>
        <end position="157"/>
    </location>
</feature>
<name>D4S1E8_9FIRM</name>
<dbReference type="Proteomes" id="UP000006238">
    <property type="component" value="Unassembled WGS sequence"/>
</dbReference>
<organism evidence="2 3">
    <name type="scientific">Eshraghiella crossota DSM 2876</name>
    <dbReference type="NCBI Taxonomy" id="511680"/>
    <lineage>
        <taxon>Bacteria</taxon>
        <taxon>Bacillati</taxon>
        <taxon>Bacillota</taxon>
        <taxon>Clostridia</taxon>
        <taxon>Lachnospirales</taxon>
        <taxon>Lachnospiraceae</taxon>
        <taxon>Eshraghiella</taxon>
    </lineage>
</organism>
<dbReference type="eggNOG" id="ENOG5032ZSK">
    <property type="taxonomic scope" value="Bacteria"/>
</dbReference>
<dbReference type="STRING" id="45851.BHV86_08765"/>
<dbReference type="GeneID" id="98917944"/>